<dbReference type="GO" id="GO:0048306">
    <property type="term" value="F:calcium-dependent protein binding"/>
    <property type="evidence" value="ECO:0007669"/>
    <property type="project" value="TreeGrafter"/>
</dbReference>
<dbReference type="PROSITE" id="PS00303">
    <property type="entry name" value="S100_CABP"/>
    <property type="match status" value="1"/>
</dbReference>
<dbReference type="GO" id="GO:0048471">
    <property type="term" value="C:perinuclear region of cytoplasm"/>
    <property type="evidence" value="ECO:0007669"/>
    <property type="project" value="TreeGrafter"/>
</dbReference>
<organism evidence="7 8">
    <name type="scientific">Oryzias javanicus</name>
    <name type="common">Javanese ricefish</name>
    <name type="synonym">Aplocheilus javanicus</name>
    <dbReference type="NCBI Taxonomy" id="123683"/>
    <lineage>
        <taxon>Eukaryota</taxon>
        <taxon>Metazoa</taxon>
        <taxon>Chordata</taxon>
        <taxon>Craniata</taxon>
        <taxon>Vertebrata</taxon>
        <taxon>Euteleostomi</taxon>
        <taxon>Actinopterygii</taxon>
        <taxon>Neopterygii</taxon>
        <taxon>Teleostei</taxon>
        <taxon>Neoteleostei</taxon>
        <taxon>Acanthomorphata</taxon>
        <taxon>Ovalentaria</taxon>
        <taxon>Atherinomorphae</taxon>
        <taxon>Beloniformes</taxon>
        <taxon>Adrianichthyidae</taxon>
        <taxon>Oryziinae</taxon>
        <taxon>Oryzias</taxon>
    </lineage>
</organism>
<dbReference type="SMART" id="SM00054">
    <property type="entry name" value="EFh"/>
    <property type="match status" value="1"/>
</dbReference>
<dbReference type="PANTHER" id="PTHR11639:SF130">
    <property type="entry name" value="PROTEIN S100-A11"/>
    <property type="match status" value="1"/>
</dbReference>
<proteinExistence type="inferred from homology"/>
<evidence type="ECO:0000256" key="4">
    <source>
        <dbReference type="ARBA" id="ARBA00022837"/>
    </source>
</evidence>
<dbReference type="GO" id="GO:0005509">
    <property type="term" value="F:calcium ion binding"/>
    <property type="evidence" value="ECO:0007669"/>
    <property type="project" value="InterPro"/>
</dbReference>
<dbReference type="SUPFAM" id="SSF47473">
    <property type="entry name" value="EF-hand"/>
    <property type="match status" value="1"/>
</dbReference>
<dbReference type="InterPro" id="IPR001751">
    <property type="entry name" value="S100/CaBP7/8-like_CS"/>
</dbReference>
<dbReference type="CDD" id="cd00213">
    <property type="entry name" value="S-100"/>
    <property type="match status" value="1"/>
</dbReference>
<name>A0A437CJA8_ORYJA</name>
<dbReference type="GO" id="GO:0005615">
    <property type="term" value="C:extracellular space"/>
    <property type="evidence" value="ECO:0007669"/>
    <property type="project" value="TreeGrafter"/>
</dbReference>
<dbReference type="Proteomes" id="UP000283210">
    <property type="component" value="Chromosome 16"/>
</dbReference>
<evidence type="ECO:0000256" key="2">
    <source>
        <dbReference type="ARBA" id="ARBA00022723"/>
    </source>
</evidence>
<dbReference type="AlphaFoldDB" id="A0A437CJA8"/>
<dbReference type="InterPro" id="IPR011992">
    <property type="entry name" value="EF-hand-dom_pair"/>
</dbReference>
<dbReference type="Pfam" id="PF01023">
    <property type="entry name" value="S_100"/>
    <property type="match status" value="1"/>
</dbReference>
<dbReference type="Gene3D" id="1.10.238.10">
    <property type="entry name" value="EF-hand"/>
    <property type="match status" value="1"/>
</dbReference>
<keyword evidence="3" id="KW-0677">Repeat</keyword>
<keyword evidence="4 5" id="KW-0106">Calcium</keyword>
<reference evidence="7 8" key="1">
    <citation type="submission" date="2018-11" db="EMBL/GenBank/DDBJ databases">
        <authorList>
            <person name="Lopez-Roques C."/>
            <person name="Donnadieu C."/>
            <person name="Bouchez O."/>
            <person name="Klopp C."/>
            <person name="Cabau C."/>
            <person name="Zahm M."/>
        </authorList>
    </citation>
    <scope>NUCLEOTIDE SEQUENCE [LARGE SCALE GENOMIC DNA]</scope>
    <source>
        <strain evidence="7">RS831</strain>
        <tissue evidence="7">Whole body</tissue>
    </source>
</reference>
<dbReference type="PANTHER" id="PTHR11639">
    <property type="entry name" value="S100 CALCIUM-BINDING PROTEIN"/>
    <property type="match status" value="1"/>
</dbReference>
<protein>
    <recommendedName>
        <fullName evidence="5">Protein S100</fullName>
    </recommendedName>
    <alternativeName>
        <fullName evidence="5">S100 calcium-binding protein</fullName>
    </alternativeName>
</protein>
<evidence type="ECO:0000313" key="7">
    <source>
        <dbReference type="EMBL" id="RVE62711.1"/>
    </source>
</evidence>
<keyword evidence="2 5" id="KW-0479">Metal-binding</keyword>
<gene>
    <name evidence="7" type="ORF">OJAV_G00159730</name>
</gene>
<dbReference type="InterPro" id="IPR013787">
    <property type="entry name" value="S100_Ca-bd_sub"/>
</dbReference>
<evidence type="ECO:0000256" key="1">
    <source>
        <dbReference type="ARBA" id="ARBA00007323"/>
    </source>
</evidence>
<dbReference type="InterPro" id="IPR002048">
    <property type="entry name" value="EF_hand_dom"/>
</dbReference>
<sequence>MKAGVELLNTNFCLKLTMEPAIDVLMSKFKVYAGIDGSSVTLSRDEFGKLVKSELPNFLQNSGDPAAIDELMRSLDKNNDGELSFMEFWQLIGHLASKHGGLDQ</sequence>
<dbReference type="PROSITE" id="PS00018">
    <property type="entry name" value="EF_HAND_1"/>
    <property type="match status" value="1"/>
</dbReference>
<dbReference type="PROSITE" id="PS50222">
    <property type="entry name" value="EF_HAND_2"/>
    <property type="match status" value="1"/>
</dbReference>
<comment type="similarity">
    <text evidence="1 5">Belongs to the S-100 family.</text>
</comment>
<dbReference type="SMART" id="SM01394">
    <property type="entry name" value="S_100"/>
    <property type="match status" value="1"/>
</dbReference>
<dbReference type="GO" id="GO:0046914">
    <property type="term" value="F:transition metal ion binding"/>
    <property type="evidence" value="ECO:0007669"/>
    <property type="project" value="InterPro"/>
</dbReference>
<dbReference type="InterPro" id="IPR018247">
    <property type="entry name" value="EF_Hand_1_Ca_BS"/>
</dbReference>
<evidence type="ECO:0000259" key="6">
    <source>
        <dbReference type="PROSITE" id="PS50222"/>
    </source>
</evidence>
<dbReference type="InterPro" id="IPR034325">
    <property type="entry name" value="S-100_dom"/>
</dbReference>
<dbReference type="OrthoDB" id="9451669at2759"/>
<keyword evidence="8" id="KW-1185">Reference proteome</keyword>
<evidence type="ECO:0000256" key="5">
    <source>
        <dbReference type="RuleBase" id="RU361184"/>
    </source>
</evidence>
<evidence type="ECO:0000313" key="8">
    <source>
        <dbReference type="Proteomes" id="UP000283210"/>
    </source>
</evidence>
<accession>A0A437CJA8</accession>
<evidence type="ECO:0000256" key="3">
    <source>
        <dbReference type="ARBA" id="ARBA00022737"/>
    </source>
</evidence>
<dbReference type="EMBL" id="CM012452">
    <property type="protein sequence ID" value="RVE62711.1"/>
    <property type="molecule type" value="Genomic_DNA"/>
</dbReference>
<feature type="domain" description="EF-hand" evidence="6">
    <location>
        <begin position="63"/>
        <end position="98"/>
    </location>
</feature>
<reference evidence="7 8" key="2">
    <citation type="submission" date="2019-01" db="EMBL/GenBank/DDBJ databases">
        <title>A chromosome length genome reference of the Java medaka (oryzias javanicus).</title>
        <authorList>
            <person name="Herpin A."/>
            <person name="Takehana Y."/>
            <person name="Naruse K."/>
            <person name="Ansai S."/>
            <person name="Kawaguchi M."/>
        </authorList>
    </citation>
    <scope>NUCLEOTIDE SEQUENCE [LARGE SCALE GENOMIC DNA]</scope>
    <source>
        <strain evidence="7">RS831</strain>
        <tissue evidence="7">Whole body</tissue>
    </source>
</reference>